<name>A0AA38PIX5_9AGAR</name>
<comment type="caution">
    <text evidence="2">The sequence shown here is derived from an EMBL/GenBank/DDBJ whole genome shotgun (WGS) entry which is preliminary data.</text>
</comment>
<protein>
    <recommendedName>
        <fullName evidence="4">F-box domain-containing protein</fullName>
    </recommendedName>
</protein>
<dbReference type="Proteomes" id="UP001163846">
    <property type="component" value="Unassembled WGS sequence"/>
</dbReference>
<evidence type="ECO:0000313" key="3">
    <source>
        <dbReference type="Proteomes" id="UP001163846"/>
    </source>
</evidence>
<dbReference type="InterPro" id="IPR038883">
    <property type="entry name" value="AN11006-like"/>
</dbReference>
<reference evidence="2" key="1">
    <citation type="submission" date="2022-08" db="EMBL/GenBank/DDBJ databases">
        <authorList>
            <consortium name="DOE Joint Genome Institute"/>
            <person name="Min B."/>
            <person name="Riley R."/>
            <person name="Sierra-Patev S."/>
            <person name="Naranjo-Ortiz M."/>
            <person name="Looney B."/>
            <person name="Konkel Z."/>
            <person name="Slot J.C."/>
            <person name="Sakamoto Y."/>
            <person name="Steenwyk J.L."/>
            <person name="Rokas A."/>
            <person name="Carro J."/>
            <person name="Camarero S."/>
            <person name="Ferreira P."/>
            <person name="Molpeceres G."/>
            <person name="Ruiz-Duenas F.J."/>
            <person name="Serrano A."/>
            <person name="Henrissat B."/>
            <person name="Drula E."/>
            <person name="Hughes K.W."/>
            <person name="Mata J.L."/>
            <person name="Ishikawa N.K."/>
            <person name="Vargas-Isla R."/>
            <person name="Ushijima S."/>
            <person name="Smith C.A."/>
            <person name="Ahrendt S."/>
            <person name="Andreopoulos W."/>
            <person name="He G."/>
            <person name="Labutti K."/>
            <person name="Lipzen A."/>
            <person name="Ng V."/>
            <person name="Sandor L."/>
            <person name="Barry K."/>
            <person name="Martinez A.T."/>
            <person name="Xiao Y."/>
            <person name="Gibbons J.G."/>
            <person name="Terashima K."/>
            <person name="Hibbett D.S."/>
            <person name="Grigoriev I.V."/>
        </authorList>
    </citation>
    <scope>NUCLEOTIDE SEQUENCE</scope>
    <source>
        <strain evidence="2">TFB9207</strain>
    </source>
</reference>
<dbReference type="PANTHER" id="PTHR42085">
    <property type="entry name" value="F-BOX DOMAIN-CONTAINING PROTEIN"/>
    <property type="match status" value="1"/>
</dbReference>
<feature type="region of interest" description="Disordered" evidence="1">
    <location>
        <begin position="1"/>
        <end position="28"/>
    </location>
</feature>
<organism evidence="2 3">
    <name type="scientific">Lentinula raphanica</name>
    <dbReference type="NCBI Taxonomy" id="153919"/>
    <lineage>
        <taxon>Eukaryota</taxon>
        <taxon>Fungi</taxon>
        <taxon>Dikarya</taxon>
        <taxon>Basidiomycota</taxon>
        <taxon>Agaricomycotina</taxon>
        <taxon>Agaricomycetes</taxon>
        <taxon>Agaricomycetidae</taxon>
        <taxon>Agaricales</taxon>
        <taxon>Marasmiineae</taxon>
        <taxon>Omphalotaceae</taxon>
        <taxon>Lentinula</taxon>
    </lineage>
</organism>
<evidence type="ECO:0000313" key="2">
    <source>
        <dbReference type="EMBL" id="KAJ3843566.1"/>
    </source>
</evidence>
<accession>A0AA38PIX5</accession>
<keyword evidence="3" id="KW-1185">Reference proteome</keyword>
<dbReference type="PANTHER" id="PTHR42085:SF1">
    <property type="entry name" value="F-BOX DOMAIN-CONTAINING PROTEIN"/>
    <property type="match status" value="1"/>
</dbReference>
<proteinExistence type="predicted"/>
<evidence type="ECO:0000256" key="1">
    <source>
        <dbReference type="SAM" id="MobiDB-lite"/>
    </source>
</evidence>
<gene>
    <name evidence="2" type="ORF">F5878DRAFT_604569</name>
</gene>
<sequence>MSLPIVNGPRRQPRRFRGAGGSPPQVAQISPPGPELIASFIAAHHKQHQSPLFYHIPPEIRNTIFLYALLSYEDLSVVYRDDKHYSRPDYHHASRIDPRLLQTCRLVYLETRYLPLNADEHVFWCHRAPPGIRHASDPKRYFERFTEDQKDRIHRVHFFTQQYYLEGSFETVCKNPDMRPESMKITIRHGDWWWWERNNPLRLKEGWSKGLEHSKRLAEVILELETMERDKDQIYAIASRVSKETLRLNNGKTLSTAGNAIVKKEWIGPSRLDDIRYNQIQKVWVKRDEVAEQDVPDPGLKYCIVVIRWTPLQG</sequence>
<dbReference type="EMBL" id="MU805973">
    <property type="protein sequence ID" value="KAJ3843566.1"/>
    <property type="molecule type" value="Genomic_DNA"/>
</dbReference>
<evidence type="ECO:0008006" key="4">
    <source>
        <dbReference type="Google" id="ProtNLM"/>
    </source>
</evidence>
<dbReference type="AlphaFoldDB" id="A0AA38PIX5"/>